<evidence type="ECO:0000313" key="1">
    <source>
        <dbReference type="EMBL" id="NDO67731.1"/>
    </source>
</evidence>
<dbReference type="PANTHER" id="PTHR33307:SF6">
    <property type="entry name" value="ALPHA-RHAMNOSIDASE (EUROFUNG)-RELATED"/>
    <property type="match status" value="1"/>
</dbReference>
<protein>
    <submittedName>
        <fullName evidence="1">Uncharacterized protein</fullName>
    </submittedName>
</protein>
<dbReference type="InterPro" id="IPR016007">
    <property type="entry name" value="Alpha_rhamnosid"/>
</dbReference>
<evidence type="ECO:0000313" key="2">
    <source>
        <dbReference type="Proteomes" id="UP000474104"/>
    </source>
</evidence>
<gene>
    <name evidence="1" type="ORF">FMM80_02980</name>
</gene>
<reference evidence="1 2" key="1">
    <citation type="submission" date="2019-07" db="EMBL/GenBank/DDBJ databases">
        <title>Draft genome sequences of 15 bacterial species constituting the stable defined intestinal microbiota of the GM15 gnotobiotic mouse model.</title>
        <authorList>
            <person name="Elie C."/>
            <person name="Mathieu A."/>
            <person name="Saliou A."/>
            <person name="Darnaud M."/>
            <person name="Leulier F."/>
            <person name="Tamellini A."/>
        </authorList>
    </citation>
    <scope>NUCLEOTIDE SEQUENCE [LARGE SCALE GENOMIC DNA]</scope>
    <source>
        <strain evidence="2">ASF 502</strain>
    </source>
</reference>
<dbReference type="Pfam" id="PF25788">
    <property type="entry name" value="Ig_Rha78A_N"/>
    <property type="match status" value="1"/>
</dbReference>
<dbReference type="PANTHER" id="PTHR33307">
    <property type="entry name" value="ALPHA-RHAMNOSIDASE (EUROFUNG)"/>
    <property type="match status" value="1"/>
</dbReference>
<name>A0A9X5CAE0_9FIRM</name>
<comment type="caution">
    <text evidence="1">The sequence shown here is derived from an EMBL/GenBank/DDBJ whole genome shotgun (WGS) entry which is preliminary data.</text>
</comment>
<dbReference type="InterPro" id="IPR013783">
    <property type="entry name" value="Ig-like_fold"/>
</dbReference>
<dbReference type="Proteomes" id="UP000474104">
    <property type="component" value="Unassembled WGS sequence"/>
</dbReference>
<dbReference type="RefSeq" id="WP_004069319.1">
    <property type="nucleotide sequence ID" value="NZ_VIRB01000026.1"/>
</dbReference>
<organism evidence="1 2">
    <name type="scientific">Schaedlerella arabinosiphila</name>
    <dbReference type="NCBI Taxonomy" id="2044587"/>
    <lineage>
        <taxon>Bacteria</taxon>
        <taxon>Bacillati</taxon>
        <taxon>Bacillota</taxon>
        <taxon>Clostridia</taxon>
        <taxon>Lachnospirales</taxon>
        <taxon>Lachnospiraceae</taxon>
        <taxon>Schaedlerella</taxon>
    </lineage>
</organism>
<accession>A0A9X5CAE0</accession>
<sequence>MRNINGLTVKNLTVEHMTNPIGLDVSEPRFGWKLESGKKNVHQTAYQIRLYKENELAADTGKLDRDTSIEVTAEGFQAEPKTVCQVEVTVWDNHGETASLEGCFETGRLGAPFVSGWAEPEQEPTPDSLAGKEMDCDSVSVNAFADQERDFAEFRPAQYVRIPFEVKKGLNLLK</sequence>
<dbReference type="AlphaFoldDB" id="A0A9X5CAE0"/>
<proteinExistence type="predicted"/>
<dbReference type="Gene3D" id="2.60.40.10">
    <property type="entry name" value="Immunoglobulins"/>
    <property type="match status" value="1"/>
</dbReference>
<dbReference type="OrthoDB" id="9761045at2"/>
<dbReference type="EMBL" id="VIRB01000026">
    <property type="protein sequence ID" value="NDO67731.1"/>
    <property type="molecule type" value="Genomic_DNA"/>
</dbReference>